<dbReference type="AlphaFoldDB" id="A0AA88JC52"/>
<dbReference type="PANTHER" id="PTHR31973">
    <property type="entry name" value="POLYPROTEIN, PUTATIVE-RELATED"/>
    <property type="match status" value="1"/>
</dbReference>
<evidence type="ECO:0000313" key="2">
    <source>
        <dbReference type="Proteomes" id="UP001187192"/>
    </source>
</evidence>
<organism evidence="1 2">
    <name type="scientific">Ficus carica</name>
    <name type="common">Common fig</name>
    <dbReference type="NCBI Taxonomy" id="3494"/>
    <lineage>
        <taxon>Eukaryota</taxon>
        <taxon>Viridiplantae</taxon>
        <taxon>Streptophyta</taxon>
        <taxon>Embryophyta</taxon>
        <taxon>Tracheophyta</taxon>
        <taxon>Spermatophyta</taxon>
        <taxon>Magnoliopsida</taxon>
        <taxon>eudicotyledons</taxon>
        <taxon>Gunneridae</taxon>
        <taxon>Pentapetalae</taxon>
        <taxon>rosids</taxon>
        <taxon>fabids</taxon>
        <taxon>Rosales</taxon>
        <taxon>Moraceae</taxon>
        <taxon>Ficeae</taxon>
        <taxon>Ficus</taxon>
    </lineage>
</organism>
<evidence type="ECO:0000313" key="1">
    <source>
        <dbReference type="EMBL" id="GMN66771.1"/>
    </source>
</evidence>
<reference evidence="1" key="1">
    <citation type="submission" date="2023-07" db="EMBL/GenBank/DDBJ databases">
        <title>draft genome sequence of fig (Ficus carica).</title>
        <authorList>
            <person name="Takahashi T."/>
            <person name="Nishimura K."/>
        </authorList>
    </citation>
    <scope>NUCLEOTIDE SEQUENCE</scope>
</reference>
<keyword evidence="2" id="KW-1185">Reference proteome</keyword>
<comment type="caution">
    <text evidence="1">The sequence shown here is derived from an EMBL/GenBank/DDBJ whole genome shotgun (WGS) entry which is preliminary data.</text>
</comment>
<name>A0AA88JC52_FICCA</name>
<dbReference type="EMBL" id="BTGU01000363">
    <property type="protein sequence ID" value="GMN66771.1"/>
    <property type="molecule type" value="Genomic_DNA"/>
</dbReference>
<accession>A0AA88JC52</accession>
<sequence length="281" mass="32559">MKGNELFIVKRYDDVHTCSIEIVQGHHHQAKSWMIGECVKGEMVKRKSPGSDIYIETDSGKSLKYFYMFAGLLLAACGHDADDSIFPLAFNIVPHKGIEYAANIVYPDANFGIWVQHLTANLKTRYKGFKGPMKTYFDGASRAYLVSKHHYHMESIRNRNLDMHRYLLQAYPKKWSRAYFNRRRYAIMTTNIIESLNSVDRKPKLMPVGFLVEWLRELLQRSFVDKRIEALKLTSKLAPKAKKLLRTKFSLGLIPRPADQFEYAVTNKTAQTWIVDMRGKT</sequence>
<dbReference type="Proteomes" id="UP001187192">
    <property type="component" value="Unassembled WGS sequence"/>
</dbReference>
<dbReference type="PANTHER" id="PTHR31973:SF187">
    <property type="entry name" value="MUTATOR TRANSPOSASE MUDRA PROTEIN"/>
    <property type="match status" value="1"/>
</dbReference>
<protein>
    <submittedName>
        <fullName evidence="1">Uncharacterized protein</fullName>
    </submittedName>
</protein>
<gene>
    <name evidence="1" type="ORF">TIFTF001_035839</name>
</gene>
<proteinExistence type="predicted"/>